<evidence type="ECO:0000313" key="2">
    <source>
        <dbReference type="Proteomes" id="UP000017836"/>
    </source>
</evidence>
<name>W1P1Y5_AMBTC</name>
<dbReference type="Proteomes" id="UP000017836">
    <property type="component" value="Unassembled WGS sequence"/>
</dbReference>
<evidence type="ECO:0000313" key="1">
    <source>
        <dbReference type="EMBL" id="ERN01923.1"/>
    </source>
</evidence>
<dbReference type="eggNOG" id="KOG4732">
    <property type="taxonomic scope" value="Eukaryota"/>
</dbReference>
<accession>W1P1Y5</accession>
<dbReference type="PANTHER" id="PTHR47605">
    <property type="entry name" value="TRANSCRIPTIONAL ELONGATION REGULATOR MINIYO"/>
    <property type="match status" value="1"/>
</dbReference>
<reference evidence="2" key="1">
    <citation type="journal article" date="2013" name="Science">
        <title>The Amborella genome and the evolution of flowering plants.</title>
        <authorList>
            <consortium name="Amborella Genome Project"/>
        </authorList>
    </citation>
    <scope>NUCLEOTIDE SEQUENCE [LARGE SCALE GENOMIC DNA]</scope>
</reference>
<dbReference type="PANTHER" id="PTHR47605:SF2">
    <property type="entry name" value="TRANSCRIPTIONAL ELONGATION REGULATOR MINIYO"/>
    <property type="match status" value="1"/>
</dbReference>
<gene>
    <name evidence="1" type="ORF">AMTR_s00045p00019160</name>
</gene>
<dbReference type="HOGENOM" id="CLU_995138_0_0_1"/>
<dbReference type="Gramene" id="ERN01923">
    <property type="protein sequence ID" value="ERN01923"/>
    <property type="gene ID" value="AMTR_s00045p00019160"/>
</dbReference>
<organism evidence="1 2">
    <name type="scientific">Amborella trichopoda</name>
    <dbReference type="NCBI Taxonomy" id="13333"/>
    <lineage>
        <taxon>Eukaryota</taxon>
        <taxon>Viridiplantae</taxon>
        <taxon>Streptophyta</taxon>
        <taxon>Embryophyta</taxon>
        <taxon>Tracheophyta</taxon>
        <taxon>Spermatophyta</taxon>
        <taxon>Magnoliopsida</taxon>
        <taxon>Amborellales</taxon>
        <taxon>Amborellaceae</taxon>
        <taxon>Amborella</taxon>
    </lineage>
</organism>
<sequence length="280" mass="31828">MAAASIVERKRSTFVPVKERKICILSKRENIKRLWKNTEEGTSGKEKDAVVLFLTDHQSIKRIRGLLCFAYISVQSLNVHLCNSDMQERVGKCLARKERSKKAYASILTSTTSLGSLFNKVYHIANRGANQRLPLPVHWFLSPLATLDAAESIDVARSGHFFLLGVEAMSALCSENPSSPILHVPLVWKLHALSMVFLKRNDILEETQTRDTFKTSQDMYGQRLDKLRQRKPEVVPENEKSSGVYSREILYFVKEVHESYGSFIEIPFEQFSAVSYLASN</sequence>
<dbReference type="AlphaFoldDB" id="W1P1Y5"/>
<protein>
    <submittedName>
        <fullName evidence="1">Uncharacterized protein</fullName>
    </submittedName>
</protein>
<dbReference type="EMBL" id="KI394661">
    <property type="protein sequence ID" value="ERN01923.1"/>
    <property type="molecule type" value="Genomic_DNA"/>
</dbReference>
<proteinExistence type="predicted"/>
<dbReference type="InterPro" id="IPR055326">
    <property type="entry name" value="MINIYO"/>
</dbReference>
<keyword evidence="2" id="KW-1185">Reference proteome</keyword>